<dbReference type="GO" id="GO:0008270">
    <property type="term" value="F:zinc ion binding"/>
    <property type="evidence" value="ECO:0007669"/>
    <property type="project" value="UniProtKB-KW"/>
</dbReference>
<dbReference type="PANTHER" id="PTHR46156">
    <property type="entry name" value="CCCH ZINGC FINGER"/>
    <property type="match status" value="1"/>
</dbReference>
<evidence type="ECO:0000256" key="1">
    <source>
        <dbReference type="ARBA" id="ARBA00022723"/>
    </source>
</evidence>
<keyword evidence="8" id="KW-1185">Reference proteome</keyword>
<dbReference type="Proteomes" id="UP001153365">
    <property type="component" value="Unassembled WGS sequence"/>
</dbReference>
<dbReference type="PANTHER" id="PTHR46156:SF1">
    <property type="entry name" value="ZINC FINGER CCCH DOMAIN-CONTAINING PROTEIN 3"/>
    <property type="match status" value="1"/>
</dbReference>
<dbReference type="SUPFAM" id="SSF90229">
    <property type="entry name" value="CCCH zinc finger"/>
    <property type="match status" value="2"/>
</dbReference>
<feature type="region of interest" description="Disordered" evidence="5">
    <location>
        <begin position="590"/>
        <end position="694"/>
    </location>
</feature>
<proteinExistence type="predicted"/>
<feature type="region of interest" description="Disordered" evidence="5">
    <location>
        <begin position="160"/>
        <end position="258"/>
    </location>
</feature>
<feature type="compositionally biased region" description="Basic and acidic residues" evidence="5">
    <location>
        <begin position="590"/>
        <end position="599"/>
    </location>
</feature>
<evidence type="ECO:0000313" key="8">
    <source>
        <dbReference type="Proteomes" id="UP001153365"/>
    </source>
</evidence>
<dbReference type="GO" id="GO:0005634">
    <property type="term" value="C:nucleus"/>
    <property type="evidence" value="ECO:0007669"/>
    <property type="project" value="TreeGrafter"/>
</dbReference>
<evidence type="ECO:0000256" key="2">
    <source>
        <dbReference type="ARBA" id="ARBA00022771"/>
    </source>
</evidence>
<feature type="compositionally biased region" description="Polar residues" evidence="5">
    <location>
        <begin position="601"/>
        <end position="625"/>
    </location>
</feature>
<keyword evidence="2 4" id="KW-0863">Zinc-finger</keyword>
<evidence type="ECO:0000259" key="6">
    <source>
        <dbReference type="PROSITE" id="PS50103"/>
    </source>
</evidence>
<dbReference type="PROSITE" id="PS50103">
    <property type="entry name" value="ZF_C3H1"/>
    <property type="match status" value="3"/>
</dbReference>
<dbReference type="InterPro" id="IPR036855">
    <property type="entry name" value="Znf_CCCH_sf"/>
</dbReference>
<evidence type="ECO:0000313" key="7">
    <source>
        <dbReference type="EMBL" id="CAH7673073.1"/>
    </source>
</evidence>
<keyword evidence="1 4" id="KW-0479">Metal-binding</keyword>
<dbReference type="Gene3D" id="4.10.1000.10">
    <property type="entry name" value="Zinc finger, CCCH-type"/>
    <property type="match status" value="2"/>
</dbReference>
<feature type="region of interest" description="Disordered" evidence="5">
    <location>
        <begin position="115"/>
        <end position="146"/>
    </location>
</feature>
<accession>A0AAV0AWG9</accession>
<evidence type="ECO:0000256" key="4">
    <source>
        <dbReference type="PROSITE-ProRule" id="PRU00723"/>
    </source>
</evidence>
<protein>
    <submittedName>
        <fullName evidence="7">Expressed protein</fullName>
    </submittedName>
</protein>
<dbReference type="EMBL" id="CALTRL010001581">
    <property type="protein sequence ID" value="CAH7673073.1"/>
    <property type="molecule type" value="Genomic_DNA"/>
</dbReference>
<feature type="compositionally biased region" description="Polar residues" evidence="5">
    <location>
        <begin position="678"/>
        <end position="691"/>
    </location>
</feature>
<dbReference type="SMART" id="SM00356">
    <property type="entry name" value="ZnF_C3H1"/>
    <property type="match status" value="5"/>
</dbReference>
<evidence type="ECO:0000256" key="5">
    <source>
        <dbReference type="SAM" id="MobiDB-lite"/>
    </source>
</evidence>
<reference evidence="7" key="1">
    <citation type="submission" date="2022-06" db="EMBL/GenBank/DDBJ databases">
        <authorList>
            <consortium name="SYNGENTA / RWTH Aachen University"/>
        </authorList>
    </citation>
    <scope>NUCLEOTIDE SEQUENCE</scope>
</reference>
<dbReference type="Pfam" id="PF00642">
    <property type="entry name" value="zf-CCCH"/>
    <property type="match status" value="1"/>
</dbReference>
<feature type="compositionally biased region" description="Basic and acidic residues" evidence="5">
    <location>
        <begin position="226"/>
        <end position="240"/>
    </location>
</feature>
<evidence type="ECO:0000256" key="3">
    <source>
        <dbReference type="ARBA" id="ARBA00022833"/>
    </source>
</evidence>
<organism evidence="7 8">
    <name type="scientific">Phakopsora pachyrhizi</name>
    <name type="common">Asian soybean rust disease fungus</name>
    <dbReference type="NCBI Taxonomy" id="170000"/>
    <lineage>
        <taxon>Eukaryota</taxon>
        <taxon>Fungi</taxon>
        <taxon>Dikarya</taxon>
        <taxon>Basidiomycota</taxon>
        <taxon>Pucciniomycotina</taxon>
        <taxon>Pucciniomycetes</taxon>
        <taxon>Pucciniales</taxon>
        <taxon>Phakopsoraceae</taxon>
        <taxon>Phakopsora</taxon>
    </lineage>
</organism>
<name>A0AAV0AWG9_PHAPC</name>
<dbReference type="InterPro" id="IPR000571">
    <property type="entry name" value="Znf_CCCH"/>
</dbReference>
<sequence length="746" mass="82596">MTTEQESMMAELSRLQGELIGRAQLNLLKSDGFITIEPSFQHTFVLYIIMDYVLPDQISSFLCFYPDAIDKQRKSLDASQKSLPPQVINKLSLKSIPAIPPSYLTWSTGSTSLDNRIPKTTTYPRGRPRGMMVYDPRKPFDQKNSSKTYYRIDQSIIKPNLQASTTNSSSSTKTNKPLDTDSKLDPSLSSIKPPEQAATPVSSIDPSILIQTQPSGPTSKQSDPLGDDRPKRTISLEENRLFTADSQTSAPNFKPDQTMKISSENCLTSVASLDQEPKPAPSALQPLAGEVIISGMSFVRDPRGKKLVRKAGANGISNNPSKSSIALTSSNPTKLVLTPMKASVEGTTYVRTKSGNLIALSALKRHQAQNNQEIKKARLLNMLGAMRIKYSASKTHSTSKWDPHSARALKRSVTLVMFLRPPVVKKNEQCRFFAKTGACRKGLTCPYQHDPTQVSICPRFLRNKCLKTSTSCPLSHKPNPHNMEHCSHFPRCNKEDCRFSHVKPTSSNVCQDFADLGWCSKGLECNERHVRECPEFSSKGTCSNPTCRLPHVINRVKNGTVDEETADLKSCNDDDDGGVLFFTDTKGKRKAEDHTDYDKSMTGQGQRSFKGISHNSSSVAKSTPSKKAKNDNLEDNEDFVMFVSSDDENSRSESEDVSDDEDASSVGSEELDSASMDGLSNSPQSKLQQGNPVLRKRFCLEPGEEIEEGEIFDDENESEIDCVSENYLDTSDDENSRIERQLLGHG</sequence>
<comment type="caution">
    <text evidence="7">The sequence shown here is derived from an EMBL/GenBank/DDBJ whole genome shotgun (WGS) entry which is preliminary data.</text>
</comment>
<feature type="zinc finger region" description="C3H1-type" evidence="4">
    <location>
        <begin position="425"/>
        <end position="452"/>
    </location>
</feature>
<keyword evidence="3 4" id="KW-0862">Zinc</keyword>
<feature type="compositionally biased region" description="Polar residues" evidence="5">
    <location>
        <begin position="199"/>
        <end position="222"/>
    </location>
</feature>
<feature type="domain" description="C3H1-type" evidence="6">
    <location>
        <begin position="425"/>
        <end position="452"/>
    </location>
</feature>
<feature type="domain" description="C3H1-type" evidence="6">
    <location>
        <begin position="504"/>
        <end position="532"/>
    </location>
</feature>
<gene>
    <name evidence="7" type="ORF">PPACK8108_LOCUS7930</name>
</gene>
<dbReference type="AlphaFoldDB" id="A0AAV0AWG9"/>
<feature type="compositionally biased region" description="Low complexity" evidence="5">
    <location>
        <begin position="164"/>
        <end position="175"/>
    </location>
</feature>
<feature type="zinc finger region" description="C3H1-type" evidence="4">
    <location>
        <begin position="504"/>
        <end position="532"/>
    </location>
</feature>
<feature type="zinc finger region" description="C3H1-type" evidence="4">
    <location>
        <begin position="456"/>
        <end position="479"/>
    </location>
</feature>
<feature type="domain" description="C3H1-type" evidence="6">
    <location>
        <begin position="456"/>
        <end position="479"/>
    </location>
</feature>